<organism evidence="1 2">
    <name type="scientific">Paraburkholderia panacisoli</name>
    <dbReference type="NCBI Taxonomy" id="2603818"/>
    <lineage>
        <taxon>Bacteria</taxon>
        <taxon>Pseudomonadati</taxon>
        <taxon>Pseudomonadota</taxon>
        <taxon>Betaproteobacteria</taxon>
        <taxon>Burkholderiales</taxon>
        <taxon>Burkholderiaceae</taxon>
        <taxon>Paraburkholderia</taxon>
    </lineage>
</organism>
<name>A0A5B0G7V2_9BURK</name>
<sequence length="132" mass="14423">MVYPLAQLAVLRAQRVRLAACLQPDRIVLHLEKPLGAGQLRGCLREGRRADAGAFDRRVQITEQPVHVFAGQIPRRMRFRVHGAVARSPAQDDGSALGIFQHRLQHGLLASLANTAGIVRSDRPVVDGPLAL</sequence>
<accession>A0A5B0G7V2</accession>
<protein>
    <submittedName>
        <fullName evidence="1">Uncharacterized protein</fullName>
    </submittedName>
</protein>
<dbReference type="AlphaFoldDB" id="A0A5B0G7V2"/>
<gene>
    <name evidence="1" type="ORF">FVF58_45870</name>
</gene>
<dbReference type="EMBL" id="VTUZ01000064">
    <property type="protein sequence ID" value="KAA0998120.1"/>
    <property type="molecule type" value="Genomic_DNA"/>
</dbReference>
<evidence type="ECO:0000313" key="2">
    <source>
        <dbReference type="Proteomes" id="UP000325273"/>
    </source>
</evidence>
<reference evidence="1 2" key="1">
    <citation type="submission" date="2019-08" db="EMBL/GenBank/DDBJ databases">
        <title>Paraburkholderia sp. DCY113.</title>
        <authorList>
            <person name="Kang J."/>
        </authorList>
    </citation>
    <scope>NUCLEOTIDE SEQUENCE [LARGE SCALE GENOMIC DNA]</scope>
    <source>
        <strain evidence="1 2">DCY113</strain>
    </source>
</reference>
<proteinExistence type="predicted"/>
<keyword evidence="2" id="KW-1185">Reference proteome</keyword>
<dbReference type="Proteomes" id="UP000325273">
    <property type="component" value="Unassembled WGS sequence"/>
</dbReference>
<comment type="caution">
    <text evidence="1">The sequence shown here is derived from an EMBL/GenBank/DDBJ whole genome shotgun (WGS) entry which is preliminary data.</text>
</comment>
<dbReference type="RefSeq" id="WP_149676179.1">
    <property type="nucleotide sequence ID" value="NZ_VTUZ01000064.1"/>
</dbReference>
<evidence type="ECO:0000313" key="1">
    <source>
        <dbReference type="EMBL" id="KAA0998120.1"/>
    </source>
</evidence>